<evidence type="ECO:0000256" key="3">
    <source>
        <dbReference type="ARBA" id="ARBA00022679"/>
    </source>
</evidence>
<evidence type="ECO:0000313" key="9">
    <source>
        <dbReference type="EMBL" id="WOK06466.1"/>
    </source>
</evidence>
<dbReference type="InterPro" id="IPR003362">
    <property type="entry name" value="Bact_transf"/>
</dbReference>
<feature type="transmembrane region" description="Helical" evidence="7">
    <location>
        <begin position="275"/>
        <end position="297"/>
    </location>
</feature>
<protein>
    <submittedName>
        <fullName evidence="9">Exopolysaccharide biosynthesis polyprenyl glycosylphosphotransferase</fullName>
    </submittedName>
</protein>
<evidence type="ECO:0000313" key="10">
    <source>
        <dbReference type="Proteomes" id="UP001302349"/>
    </source>
</evidence>
<evidence type="ECO:0000256" key="1">
    <source>
        <dbReference type="ARBA" id="ARBA00004141"/>
    </source>
</evidence>
<evidence type="ECO:0000256" key="2">
    <source>
        <dbReference type="ARBA" id="ARBA00006464"/>
    </source>
</evidence>
<evidence type="ECO:0000256" key="6">
    <source>
        <dbReference type="ARBA" id="ARBA00023136"/>
    </source>
</evidence>
<comment type="subcellular location">
    <subcellularLocation>
        <location evidence="1">Membrane</location>
        <topology evidence="1">Multi-pass membrane protein</topology>
    </subcellularLocation>
</comment>
<feature type="transmembrane region" description="Helical" evidence="7">
    <location>
        <begin position="44"/>
        <end position="66"/>
    </location>
</feature>
<proteinExistence type="inferred from homology"/>
<evidence type="ECO:0000259" key="8">
    <source>
        <dbReference type="Pfam" id="PF02397"/>
    </source>
</evidence>
<feature type="transmembrane region" description="Helical" evidence="7">
    <location>
        <begin position="12"/>
        <end position="32"/>
    </location>
</feature>
<keyword evidence="5 7" id="KW-1133">Transmembrane helix</keyword>
<evidence type="ECO:0000256" key="4">
    <source>
        <dbReference type="ARBA" id="ARBA00022692"/>
    </source>
</evidence>
<keyword evidence="3" id="KW-0808">Transferase</keyword>
<dbReference type="Pfam" id="PF13727">
    <property type="entry name" value="CoA_binding_3"/>
    <property type="match status" value="1"/>
</dbReference>
<accession>A0ABZ0IP02</accession>
<name>A0ABZ0IP02_9BACT</name>
<feature type="transmembrane region" description="Helical" evidence="7">
    <location>
        <begin position="105"/>
        <end position="124"/>
    </location>
</feature>
<feature type="transmembrane region" description="Helical" evidence="7">
    <location>
        <begin position="78"/>
        <end position="99"/>
    </location>
</feature>
<dbReference type="Proteomes" id="UP001302349">
    <property type="component" value="Chromosome"/>
</dbReference>
<evidence type="ECO:0000256" key="5">
    <source>
        <dbReference type="ARBA" id="ARBA00022989"/>
    </source>
</evidence>
<organism evidence="9 10">
    <name type="scientific">Imperialibacter roseus</name>
    <dbReference type="NCBI Taxonomy" id="1324217"/>
    <lineage>
        <taxon>Bacteria</taxon>
        <taxon>Pseudomonadati</taxon>
        <taxon>Bacteroidota</taxon>
        <taxon>Cytophagia</taxon>
        <taxon>Cytophagales</taxon>
        <taxon>Flammeovirgaceae</taxon>
        <taxon>Imperialibacter</taxon>
    </lineage>
</organism>
<dbReference type="RefSeq" id="WP_317489187.1">
    <property type="nucleotide sequence ID" value="NZ_CP136051.1"/>
</dbReference>
<dbReference type="InterPro" id="IPR017475">
    <property type="entry name" value="EPS_sugar_tfrase"/>
</dbReference>
<dbReference type="NCBIfam" id="TIGR03025">
    <property type="entry name" value="EPS_sugtrans"/>
    <property type="match status" value="1"/>
</dbReference>
<reference evidence="9 10" key="1">
    <citation type="journal article" date="2023" name="Microbiol. Resour. Announc.">
        <title>Complete Genome Sequence of Imperialibacter roseus strain P4T.</title>
        <authorList>
            <person name="Tizabi D.R."/>
            <person name="Bachvaroff T."/>
            <person name="Hill R.T."/>
        </authorList>
    </citation>
    <scope>NUCLEOTIDE SEQUENCE [LARGE SCALE GENOMIC DNA]</scope>
    <source>
        <strain evidence="9 10">P4T</strain>
    </source>
</reference>
<dbReference type="EMBL" id="CP136051">
    <property type="protein sequence ID" value="WOK06466.1"/>
    <property type="molecule type" value="Genomic_DNA"/>
</dbReference>
<feature type="transmembrane region" description="Helical" evidence="7">
    <location>
        <begin position="437"/>
        <end position="455"/>
    </location>
</feature>
<keyword evidence="6 7" id="KW-0472">Membrane</keyword>
<comment type="similarity">
    <text evidence="2">Belongs to the bacterial sugar transferase family.</text>
</comment>
<dbReference type="Pfam" id="PF02397">
    <property type="entry name" value="Bac_transf"/>
    <property type="match status" value="1"/>
</dbReference>
<gene>
    <name evidence="9" type="ORF">RT717_25660</name>
</gene>
<keyword evidence="10" id="KW-1185">Reference proteome</keyword>
<keyword evidence="4 7" id="KW-0812">Transmembrane</keyword>
<dbReference type="PANTHER" id="PTHR30576:SF0">
    <property type="entry name" value="UNDECAPRENYL-PHOSPHATE N-ACETYLGALACTOSAMINYL 1-PHOSPHATE TRANSFERASE-RELATED"/>
    <property type="match status" value="1"/>
</dbReference>
<dbReference type="Gene3D" id="3.40.50.720">
    <property type="entry name" value="NAD(P)-binding Rossmann-like Domain"/>
    <property type="match status" value="1"/>
</dbReference>
<sequence length="461" mass="53415">MPKRFYKLFPALFIFGELVIISIPFLLSYYIINNSLELAPVYRWAFGFYLGIWLSVSVVAEDFKIGRSTNYYVTLKRAFFTLFISLSLISFFWVLFEAYELSREFLVLIFVQLFVAVGFYRVLVHIALNKYRKFGGNVRSAIIIGFDQQGVRLYNLFKRKPEYGIRCFGFYDDTYSGLSQRDGIPILGGIDDFIRNGIGDTEFIYVSESVNRFALSQIVNVADAQLKKVKLIPQFNTELFKTYSLTRFDDISIVDINDLPLDGILNRIVKRTFDIVFSLFVVVFVLSWLYPILGLLIKLESSGPVFFRQLRHGKGNSPFVCYKFRTMVTNNVADTKWASRNDPRITKVGTFLRRTSLDELPQFLNVLIGNMSIVGPRPHPIPLNESYQNRVHKFTQRHASKPGITGLAQAMGYRGEIQKFHQMSSRVKLDRFYLQNWSFILDLKIIVLTVYSIVFNRENAY</sequence>
<dbReference type="PANTHER" id="PTHR30576">
    <property type="entry name" value="COLANIC BIOSYNTHESIS UDP-GLUCOSE LIPID CARRIER TRANSFERASE"/>
    <property type="match status" value="1"/>
</dbReference>
<evidence type="ECO:0000256" key="7">
    <source>
        <dbReference type="SAM" id="Phobius"/>
    </source>
</evidence>
<feature type="domain" description="Bacterial sugar transferase" evidence="8">
    <location>
        <begin position="270"/>
        <end position="454"/>
    </location>
</feature>